<gene>
    <name evidence="1" type="ORF">BFJ72_g15220</name>
</gene>
<comment type="caution">
    <text evidence="1">The sequence shown here is derived from an EMBL/GenBank/DDBJ whole genome shotgun (WGS) entry which is preliminary data.</text>
</comment>
<dbReference type="Gene3D" id="3.40.50.300">
    <property type="entry name" value="P-loop containing nucleotide triphosphate hydrolases"/>
    <property type="match status" value="1"/>
</dbReference>
<evidence type="ECO:0000313" key="2">
    <source>
        <dbReference type="Proteomes" id="UP000283569"/>
    </source>
</evidence>
<proteinExistence type="predicted"/>
<dbReference type="EMBL" id="MRDB01000227">
    <property type="protein sequence ID" value="RKL18582.1"/>
    <property type="molecule type" value="Genomic_DNA"/>
</dbReference>
<name>A0A420RNH4_GIBIN</name>
<reference evidence="1 2" key="1">
    <citation type="journal article" date="2018" name="Sci. Rep.">
        <title>Characterisation of pathogen-specific regions and novel effector candidates in Fusarium oxysporum f. sp. cepae.</title>
        <authorList>
            <person name="Armitage A.D."/>
            <person name="Taylor A."/>
            <person name="Sobczyk M.K."/>
            <person name="Baxter L."/>
            <person name="Greenfield B.P."/>
            <person name="Bates H.J."/>
            <person name="Wilson F."/>
            <person name="Jackson A.C."/>
            <person name="Ott S."/>
            <person name="Harrison R.J."/>
            <person name="Clarkson J.P."/>
        </authorList>
    </citation>
    <scope>NUCLEOTIDE SEQUENCE [LARGE SCALE GENOMIC DNA]</scope>
    <source>
        <strain evidence="1 2">Fp_A8</strain>
    </source>
</reference>
<accession>A0A420RNH4</accession>
<sequence>KSLSDEQANLFVKLRLRALFDRAKQLGPTPTGTELRFVALLDESPRYFSNEPDDIFNVISREARKFGIGLWCAAQSPDFPEHFITNCGAKFILGIDASYWKKTQQNMRISEAGLKGIRFKEVLAVKLQKEGQSDPMFTNVVGGLTMFGGVLYRPVNAAPRREELPAALRDVAVRKAIEGRGTVASPTVLGWIVMLRRGSRERISLCPQDERWLLANGFVASAKGMTWTRSDRC</sequence>
<dbReference type="Proteomes" id="UP000283569">
    <property type="component" value="Unassembled WGS sequence"/>
</dbReference>
<dbReference type="AlphaFoldDB" id="A0A420RNH4"/>
<feature type="non-terminal residue" evidence="1">
    <location>
        <position position="1"/>
    </location>
</feature>
<dbReference type="InterPro" id="IPR027417">
    <property type="entry name" value="P-loop_NTPase"/>
</dbReference>
<dbReference type="SUPFAM" id="SSF52540">
    <property type="entry name" value="P-loop containing nucleoside triphosphate hydrolases"/>
    <property type="match status" value="1"/>
</dbReference>
<protein>
    <submittedName>
        <fullName evidence="1">Uncharacterized protein</fullName>
    </submittedName>
</protein>
<evidence type="ECO:0000313" key="1">
    <source>
        <dbReference type="EMBL" id="RKL18582.1"/>
    </source>
</evidence>
<organism evidence="1 2">
    <name type="scientific">Gibberella intermedia</name>
    <name type="common">Bulb rot disease fungus</name>
    <name type="synonym">Fusarium proliferatum</name>
    <dbReference type="NCBI Taxonomy" id="948311"/>
    <lineage>
        <taxon>Eukaryota</taxon>
        <taxon>Fungi</taxon>
        <taxon>Dikarya</taxon>
        <taxon>Ascomycota</taxon>
        <taxon>Pezizomycotina</taxon>
        <taxon>Sordariomycetes</taxon>
        <taxon>Hypocreomycetidae</taxon>
        <taxon>Hypocreales</taxon>
        <taxon>Nectriaceae</taxon>
        <taxon>Fusarium</taxon>
        <taxon>Fusarium fujikuroi species complex</taxon>
    </lineage>
</organism>